<dbReference type="SUPFAM" id="SSF48065">
    <property type="entry name" value="DBL homology domain (DH-domain)"/>
    <property type="match status" value="1"/>
</dbReference>
<feature type="compositionally biased region" description="Polar residues" evidence="8">
    <location>
        <begin position="291"/>
        <end position="301"/>
    </location>
</feature>
<dbReference type="InterPro" id="IPR000198">
    <property type="entry name" value="RhoGAP_dom"/>
</dbReference>
<dbReference type="Pfam" id="PF00620">
    <property type="entry name" value="RhoGAP"/>
    <property type="match status" value="1"/>
</dbReference>
<dbReference type="InterPro" id="IPR011993">
    <property type="entry name" value="PH-like_dom_sf"/>
</dbReference>
<dbReference type="OrthoDB" id="2155291at2759"/>
<feature type="domain" description="Rho-GAP" evidence="12">
    <location>
        <begin position="1015"/>
        <end position="1209"/>
    </location>
</feature>
<keyword evidence="7" id="KW-0175">Coiled coil</keyword>
<evidence type="ECO:0000313" key="13">
    <source>
        <dbReference type="EMBL" id="KAF6041181.1"/>
    </source>
</evidence>
<dbReference type="SUPFAM" id="SSF48350">
    <property type="entry name" value="GTPase activation domain, GAP"/>
    <property type="match status" value="1"/>
</dbReference>
<evidence type="ECO:0000256" key="2">
    <source>
        <dbReference type="ARBA" id="ARBA00004552"/>
    </source>
</evidence>
<evidence type="ECO:0000256" key="6">
    <source>
        <dbReference type="ARBA" id="ARBA00023273"/>
    </source>
</evidence>
<dbReference type="Gene3D" id="1.10.555.10">
    <property type="entry name" value="Rho GTPase activation protein"/>
    <property type="match status" value="1"/>
</dbReference>
<keyword evidence="14" id="KW-1185">Reference proteome</keyword>
<evidence type="ECO:0000259" key="10">
    <source>
        <dbReference type="PROSITE" id="PS50004"/>
    </source>
</evidence>
<feature type="region of interest" description="Disordered" evidence="8">
    <location>
        <begin position="107"/>
        <end position="172"/>
    </location>
</feature>
<dbReference type="InterPro" id="IPR000219">
    <property type="entry name" value="DH_dom"/>
</dbReference>
<dbReference type="GO" id="GO:0005085">
    <property type="term" value="F:guanyl-nucleotide exchange factor activity"/>
    <property type="evidence" value="ECO:0007669"/>
    <property type="project" value="UniProtKB-KW"/>
</dbReference>
<comment type="subcellular location">
    <subcellularLocation>
        <location evidence="1">Cell projection</location>
        <location evidence="1">Axon</location>
    </subcellularLocation>
    <subcellularLocation>
        <location evidence="2">Cell projection</location>
        <location evidence="2">Dendritic spine</location>
    </subcellularLocation>
</comment>
<organism evidence="13 14">
    <name type="scientific">Bugula neritina</name>
    <name type="common">Brown bryozoan</name>
    <name type="synonym">Sertularia neritina</name>
    <dbReference type="NCBI Taxonomy" id="10212"/>
    <lineage>
        <taxon>Eukaryota</taxon>
        <taxon>Metazoa</taxon>
        <taxon>Spiralia</taxon>
        <taxon>Lophotrochozoa</taxon>
        <taxon>Bryozoa</taxon>
        <taxon>Gymnolaemata</taxon>
        <taxon>Cheilostomatida</taxon>
        <taxon>Flustrina</taxon>
        <taxon>Buguloidea</taxon>
        <taxon>Bugulidae</taxon>
        <taxon>Bugula</taxon>
    </lineage>
</organism>
<evidence type="ECO:0000256" key="7">
    <source>
        <dbReference type="SAM" id="Coils"/>
    </source>
</evidence>
<dbReference type="GO" id="GO:0035556">
    <property type="term" value="P:intracellular signal transduction"/>
    <property type="evidence" value="ECO:0007669"/>
    <property type="project" value="InterPro"/>
</dbReference>
<feature type="compositionally biased region" description="Polar residues" evidence="8">
    <location>
        <begin position="213"/>
        <end position="226"/>
    </location>
</feature>
<feature type="region of interest" description="Disordered" evidence="8">
    <location>
        <begin position="320"/>
        <end position="397"/>
    </location>
</feature>
<keyword evidence="4" id="KW-0344">Guanine-nucleotide releasing factor</keyword>
<dbReference type="InterPro" id="IPR001331">
    <property type="entry name" value="GDS_CDC24_CS"/>
</dbReference>
<evidence type="ECO:0000259" key="11">
    <source>
        <dbReference type="PROSITE" id="PS50010"/>
    </source>
</evidence>
<feature type="region of interest" description="Disordered" evidence="8">
    <location>
        <begin position="418"/>
        <end position="478"/>
    </location>
</feature>
<feature type="compositionally biased region" description="Polar residues" evidence="8">
    <location>
        <begin position="256"/>
        <end position="277"/>
    </location>
</feature>
<evidence type="ECO:0000256" key="1">
    <source>
        <dbReference type="ARBA" id="ARBA00004489"/>
    </source>
</evidence>
<comment type="caution">
    <text evidence="13">The sequence shown here is derived from an EMBL/GenBank/DDBJ whole genome shotgun (WGS) entry which is preliminary data.</text>
</comment>
<feature type="coiled-coil region" evidence="7">
    <location>
        <begin position="753"/>
        <end position="796"/>
    </location>
</feature>
<dbReference type="InterPro" id="IPR035899">
    <property type="entry name" value="DBL_dom_sf"/>
</dbReference>
<dbReference type="InterPro" id="IPR037769">
    <property type="entry name" value="Abr/Bcr"/>
</dbReference>
<feature type="compositionally biased region" description="Acidic residues" evidence="8">
    <location>
        <begin position="383"/>
        <end position="396"/>
    </location>
</feature>
<dbReference type="CDD" id="cd00160">
    <property type="entry name" value="RhoGEF"/>
    <property type="match status" value="1"/>
</dbReference>
<evidence type="ECO:0000259" key="12">
    <source>
        <dbReference type="PROSITE" id="PS50238"/>
    </source>
</evidence>
<evidence type="ECO:0000259" key="9">
    <source>
        <dbReference type="PROSITE" id="PS50003"/>
    </source>
</evidence>
<dbReference type="Pfam" id="PF19057">
    <property type="entry name" value="PH_19"/>
    <property type="match status" value="1"/>
</dbReference>
<feature type="compositionally biased region" description="Low complexity" evidence="8">
    <location>
        <begin position="339"/>
        <end position="352"/>
    </location>
</feature>
<dbReference type="InterPro" id="IPR008936">
    <property type="entry name" value="Rho_GTPase_activation_prot"/>
</dbReference>
<dbReference type="PROSITE" id="PS50004">
    <property type="entry name" value="C2"/>
    <property type="match status" value="1"/>
</dbReference>
<dbReference type="PROSITE" id="PS50238">
    <property type="entry name" value="RHOGAP"/>
    <property type="match status" value="1"/>
</dbReference>
<evidence type="ECO:0000256" key="5">
    <source>
        <dbReference type="ARBA" id="ARBA00023018"/>
    </source>
</evidence>
<feature type="compositionally biased region" description="Polar residues" evidence="8">
    <location>
        <begin position="237"/>
        <end position="248"/>
    </location>
</feature>
<dbReference type="GO" id="GO:0016020">
    <property type="term" value="C:membrane"/>
    <property type="evidence" value="ECO:0007669"/>
    <property type="project" value="TreeGrafter"/>
</dbReference>
<evidence type="ECO:0000256" key="8">
    <source>
        <dbReference type="SAM" id="MobiDB-lite"/>
    </source>
</evidence>
<dbReference type="PROSITE" id="PS00741">
    <property type="entry name" value="DH_1"/>
    <property type="match status" value="1"/>
</dbReference>
<gene>
    <name evidence="13" type="ORF">EB796_000519</name>
</gene>
<dbReference type="SMART" id="SM00239">
    <property type="entry name" value="C2"/>
    <property type="match status" value="1"/>
</dbReference>
<feature type="compositionally biased region" description="Polar residues" evidence="8">
    <location>
        <begin position="423"/>
        <end position="442"/>
    </location>
</feature>
<keyword evidence="6" id="KW-0966">Cell projection</keyword>
<evidence type="ECO:0000256" key="3">
    <source>
        <dbReference type="ARBA" id="ARBA00022468"/>
    </source>
</evidence>
<dbReference type="Gene3D" id="1.20.900.10">
    <property type="entry name" value="Dbl homology (DH) domain"/>
    <property type="match status" value="1"/>
</dbReference>
<dbReference type="GO" id="GO:0030424">
    <property type="term" value="C:axon"/>
    <property type="evidence" value="ECO:0007669"/>
    <property type="project" value="UniProtKB-SubCell"/>
</dbReference>
<dbReference type="Pfam" id="PF00168">
    <property type="entry name" value="C2"/>
    <property type="match status" value="1"/>
</dbReference>
<protein>
    <submittedName>
        <fullName evidence="13">BCR</fullName>
    </submittedName>
</protein>
<feature type="domain" description="DH" evidence="11">
    <location>
        <begin position="481"/>
        <end position="668"/>
    </location>
</feature>
<dbReference type="EMBL" id="VXIV02000069">
    <property type="protein sequence ID" value="KAF6041181.1"/>
    <property type="molecule type" value="Genomic_DNA"/>
</dbReference>
<dbReference type="SMART" id="SM00233">
    <property type="entry name" value="PH"/>
    <property type="match status" value="1"/>
</dbReference>
<proteinExistence type="predicted"/>
<dbReference type="GO" id="GO:0005096">
    <property type="term" value="F:GTPase activator activity"/>
    <property type="evidence" value="ECO:0007669"/>
    <property type="project" value="UniProtKB-KW"/>
</dbReference>
<dbReference type="SUPFAM" id="SSF49562">
    <property type="entry name" value="C2 domain (Calcium/lipid-binding domain, CaLB)"/>
    <property type="match status" value="1"/>
</dbReference>
<dbReference type="Gene3D" id="2.30.29.30">
    <property type="entry name" value="Pleckstrin-homology domain (PH domain)/Phosphotyrosine-binding domain (PTB)"/>
    <property type="match status" value="1"/>
</dbReference>
<keyword evidence="5" id="KW-0770">Synapse</keyword>
<evidence type="ECO:0000313" key="14">
    <source>
        <dbReference type="Proteomes" id="UP000593567"/>
    </source>
</evidence>
<dbReference type="InterPro" id="IPR000008">
    <property type="entry name" value="C2_dom"/>
</dbReference>
<feature type="region of interest" description="Disordered" evidence="8">
    <location>
        <begin position="213"/>
        <end position="302"/>
    </location>
</feature>
<dbReference type="PANTHER" id="PTHR23182">
    <property type="entry name" value="BREAKPOINT CLUSTER REGION PROTEIN BCR"/>
    <property type="match status" value="1"/>
</dbReference>
<dbReference type="InterPro" id="IPR001849">
    <property type="entry name" value="PH_domain"/>
</dbReference>
<keyword evidence="3" id="KW-0343">GTPase activation</keyword>
<dbReference type="AlphaFoldDB" id="A0A7J7KSK7"/>
<reference evidence="13" key="1">
    <citation type="submission" date="2020-06" db="EMBL/GenBank/DDBJ databases">
        <title>Draft genome of Bugula neritina, a colonial animal packing powerful symbionts and potential medicines.</title>
        <authorList>
            <person name="Rayko M."/>
        </authorList>
    </citation>
    <scope>NUCLEOTIDE SEQUENCE [LARGE SCALE GENOMIC DNA]</scope>
    <source>
        <strain evidence="13">Kwan_BN1</strain>
    </source>
</reference>
<dbReference type="SMART" id="SM00324">
    <property type="entry name" value="RhoGAP"/>
    <property type="match status" value="1"/>
</dbReference>
<dbReference type="PANTHER" id="PTHR23182:SF1">
    <property type="entry name" value="RHO GTPASE ACTIVATING PROTEIN AT 1A, ISOFORM E"/>
    <property type="match status" value="1"/>
</dbReference>
<dbReference type="PROSITE" id="PS50003">
    <property type="entry name" value="PH_DOMAIN"/>
    <property type="match status" value="1"/>
</dbReference>
<sequence length="1216" mass="135973">MLLKVNWVTVNYNNNVFLIMDLKSKATEFEAGWKASFPKDPVPRLTCFESTNTADSMEAQQQSFRSLLQATLDYHNIRISDLKRKLKQQQFILEYVAKELEQIPVPRHTLSYKPPQSDSKPLPRPRKPPAIPKKPKALSADGDNSQPGAIRRIQSAPSSHKPPAVEKRMQYSSVYVSSPQSIEEEVEPTSDLLEQSTDSALLMRGDSTDERFNTFQGTTFGSSIKKPQSKIAEEEMVTSTNAVSNPNDESPAIISNRIQSSSDYESLTLKSPQSSRSSMKKLAQLGVPDVETSSCASSPDATSGDYMQLWTTKPLANVKADAASPSSESTQIDEGADNSSAASLKSSLAGKSGSKKGSKMVRVDYSDKNGGPQPIRDVTEDNANQDDDYDSDEEDDKPQYIRLVYNAHAVARFLAPPADDTHSINSSGSMDSTDSPGPTASLSEDKSKEADSTDSMPEPDSESSSVGEVSQEGQSSESLQMRNWVVNSVLESEKSYIDDLSVLLQYKKSLESTAMTSVPVITMTEAAVIFGNLQEIYDTHSGFRKNLEPIVAEWTHNSEVGPLFKEMAVNLPLYNTYLENYPKAIATVKRLCQENAAFNEIVQLIKCPSATEKLHLEAILHKPINRMQRNSLLLQDLLKCTPPSHPDHDYLQKSLKLSQLFLRDQMKVSTADNDKNQLLVEYVGGKARKLRHVFLFNDVIVCTKCRIVKGKQHYEVKWYIPLSELQLSDKMDDTPVEWKQRVDKAGKEIQAMKSRLKENKALLRRDIKECKDKGIDTSTNSRLQRLQKKIQDQEAQLILAEPRLRFTLSTKRGAQFCFLLPSDYERSEWQESIQALKAKLPADSSVKISSIDVQSIVDGCRDNVQLNNMDQMVMKEATDEDIMSGQLTITIHKILGLQHPCETFTAIEVDSFGHFYHKAKTRILKSNQPVWNESFAIDLESSSTLRLICYKTTEGGDILLGKSSLNLNKHWLKQGFQEKELSMNEVTLTVSIKYQNVEQTIRRIPSRVETGVFGVKLSNTCNKEGLKVPAFVTACIEEVERRGIDETGIYRVSGTTSDVQRLRKAFDKSARVGKTLLPEVDINAVTGALKLYFRELPEALITDALYPNVIDAYKIKDKDEQEKKMIALLGSLPDSNYYTMMALLEHLVRIGGHESTNKMPFHNLAVVFGPTLLKPAVKDQATDAMSLFSSGANDAMYQSGILFYYLTLLNKGTQFR</sequence>
<feature type="compositionally biased region" description="Low complexity" evidence="8">
    <location>
        <begin position="453"/>
        <end position="478"/>
    </location>
</feature>
<dbReference type="Proteomes" id="UP000593567">
    <property type="component" value="Unassembled WGS sequence"/>
</dbReference>
<dbReference type="InterPro" id="IPR035892">
    <property type="entry name" value="C2_domain_sf"/>
</dbReference>
<evidence type="ECO:0000256" key="4">
    <source>
        <dbReference type="ARBA" id="ARBA00022658"/>
    </source>
</evidence>
<feature type="domain" description="C2" evidence="10">
    <location>
        <begin position="868"/>
        <end position="983"/>
    </location>
</feature>
<dbReference type="PROSITE" id="PS50010">
    <property type="entry name" value="DH_2"/>
    <property type="match status" value="1"/>
</dbReference>
<dbReference type="GO" id="GO:0043197">
    <property type="term" value="C:dendritic spine"/>
    <property type="evidence" value="ECO:0007669"/>
    <property type="project" value="UniProtKB-SubCell"/>
</dbReference>
<dbReference type="Pfam" id="PF00621">
    <property type="entry name" value="RhoGEF"/>
    <property type="match status" value="1"/>
</dbReference>
<name>A0A7J7KSK7_BUGNE</name>
<feature type="domain" description="PH" evidence="9">
    <location>
        <begin position="672"/>
        <end position="838"/>
    </location>
</feature>
<dbReference type="Gene3D" id="2.60.40.150">
    <property type="entry name" value="C2 domain"/>
    <property type="match status" value="1"/>
</dbReference>
<accession>A0A7J7KSK7</accession>
<dbReference type="SUPFAM" id="SSF50729">
    <property type="entry name" value="PH domain-like"/>
    <property type="match status" value="1"/>
</dbReference>
<dbReference type="SMART" id="SM00325">
    <property type="entry name" value="RhoGEF"/>
    <property type="match status" value="1"/>
</dbReference>